<comment type="caution">
    <text evidence="1">The sequence shown here is derived from an EMBL/GenBank/DDBJ whole genome shotgun (WGS) entry which is preliminary data.</text>
</comment>
<evidence type="ECO:0000313" key="1">
    <source>
        <dbReference type="EMBL" id="MDC8758593.1"/>
    </source>
</evidence>
<dbReference type="RefSeq" id="WP_273671288.1">
    <property type="nucleotide sequence ID" value="NZ_JAQQXR010000005.1"/>
</dbReference>
<proteinExistence type="predicted"/>
<gene>
    <name evidence="1" type="ORF">OIK44_13505</name>
</gene>
<dbReference type="Proteomes" id="UP001221208">
    <property type="component" value="Unassembled WGS sequence"/>
</dbReference>
<evidence type="ECO:0000313" key="2">
    <source>
        <dbReference type="Proteomes" id="UP001221208"/>
    </source>
</evidence>
<organism evidence="1 2">
    <name type="scientific">Janthinobacterium fluminis</name>
    <dbReference type="NCBI Taxonomy" id="2987524"/>
    <lineage>
        <taxon>Bacteria</taxon>
        <taxon>Pseudomonadati</taxon>
        <taxon>Pseudomonadota</taxon>
        <taxon>Betaproteobacteria</taxon>
        <taxon>Burkholderiales</taxon>
        <taxon>Oxalobacteraceae</taxon>
        <taxon>Janthinobacterium</taxon>
    </lineage>
</organism>
<reference evidence="1 2" key="1">
    <citation type="submission" date="2022-10" db="EMBL/GenBank/DDBJ databases">
        <title>Janthinobacterium sp. hw3 Genome sequencing.</title>
        <authorList>
            <person name="Park S."/>
        </authorList>
    </citation>
    <scope>NUCLEOTIDE SEQUENCE [LARGE SCALE GENOMIC DNA]</scope>
    <source>
        <strain evidence="2">hw3</strain>
    </source>
</reference>
<dbReference type="EMBL" id="JAQQXR010000005">
    <property type="protein sequence ID" value="MDC8758593.1"/>
    <property type="molecule type" value="Genomic_DNA"/>
</dbReference>
<accession>A0ABT5K2G8</accession>
<name>A0ABT5K2G8_9BURK</name>
<protein>
    <recommendedName>
        <fullName evidence="3">Lipoprotein</fullName>
    </recommendedName>
</protein>
<sequence>MRPLLLLVPVLALAACAGPAPLRVPLAVPCIGAVPPAPLLPVVPQQGIFEQAKALLARERLRDAYEDELRALLGACADHGDAAGP</sequence>
<dbReference type="PROSITE" id="PS51257">
    <property type="entry name" value="PROKAR_LIPOPROTEIN"/>
    <property type="match status" value="1"/>
</dbReference>
<keyword evidence="2" id="KW-1185">Reference proteome</keyword>
<evidence type="ECO:0008006" key="3">
    <source>
        <dbReference type="Google" id="ProtNLM"/>
    </source>
</evidence>